<reference evidence="22" key="3">
    <citation type="submission" date="2020-05" db="UniProtKB">
        <authorList>
            <consortium name="EnsemblMetazoa"/>
        </authorList>
    </citation>
    <scope>IDENTIFICATION</scope>
    <source>
        <strain evidence="22">Jacobina</strain>
    </source>
</reference>
<dbReference type="GO" id="GO:0007004">
    <property type="term" value="P:telomere maintenance via telomerase"/>
    <property type="evidence" value="ECO:0007669"/>
    <property type="project" value="TreeGrafter"/>
</dbReference>
<evidence type="ECO:0000256" key="16">
    <source>
        <dbReference type="ARBA" id="ARBA00023254"/>
    </source>
</evidence>
<organism evidence="22 23">
    <name type="scientific">Lutzomyia longipalpis</name>
    <name type="common">Sand fly</name>
    <dbReference type="NCBI Taxonomy" id="7200"/>
    <lineage>
        <taxon>Eukaryota</taxon>
        <taxon>Metazoa</taxon>
        <taxon>Ecdysozoa</taxon>
        <taxon>Arthropoda</taxon>
        <taxon>Hexapoda</taxon>
        <taxon>Insecta</taxon>
        <taxon>Pterygota</taxon>
        <taxon>Neoptera</taxon>
        <taxon>Endopterygota</taxon>
        <taxon>Diptera</taxon>
        <taxon>Nematocera</taxon>
        <taxon>Psychodoidea</taxon>
        <taxon>Psychodidae</taxon>
        <taxon>Lutzomyia</taxon>
        <taxon>Lutzomyia</taxon>
    </lineage>
</organism>
<feature type="domain" description="Zinc-hook" evidence="20">
    <location>
        <begin position="644"/>
        <end position="740"/>
    </location>
</feature>
<dbReference type="Proteomes" id="UP000092461">
    <property type="component" value="Unassembled WGS sequence"/>
</dbReference>
<evidence type="ECO:0000256" key="3">
    <source>
        <dbReference type="ARBA" id="ARBA00004286"/>
    </source>
</evidence>
<dbReference type="EnsemblMetazoa" id="LLOJ001007-RA">
    <property type="protein sequence ID" value="LLOJ001007-PA"/>
    <property type="gene ID" value="LLOJ001007"/>
</dbReference>
<keyword evidence="16" id="KW-0469">Meiosis</keyword>
<evidence type="ECO:0000256" key="15">
    <source>
        <dbReference type="ARBA" id="ARBA00023242"/>
    </source>
</evidence>
<comment type="similarity">
    <text evidence="4">Belongs to the SMC family. RAD50 subfamily.</text>
</comment>
<keyword evidence="6 18" id="KW-0479">Metal-binding</keyword>
<evidence type="ECO:0000256" key="19">
    <source>
        <dbReference type="SAM" id="Coils"/>
    </source>
</evidence>
<keyword evidence="15" id="KW-0539">Nucleus</keyword>
<dbReference type="InterPro" id="IPR038729">
    <property type="entry name" value="Rad50/SbcC_AAA"/>
</dbReference>
<evidence type="ECO:0000313" key="21">
    <source>
        <dbReference type="EMBL" id="MBC1171158.1"/>
    </source>
</evidence>
<protein>
    <submittedName>
        <fullName evidence="21">Putative dna repair protein</fullName>
    </submittedName>
</protein>
<dbReference type="GO" id="GO:0005524">
    <property type="term" value="F:ATP binding"/>
    <property type="evidence" value="ECO:0007669"/>
    <property type="project" value="UniProtKB-KW"/>
</dbReference>
<comment type="subcellular location">
    <subcellularLocation>
        <location evidence="3">Chromosome</location>
    </subcellularLocation>
    <subcellularLocation>
        <location evidence="2">Nucleus</location>
    </subcellularLocation>
</comment>
<dbReference type="InterPro" id="IPR027417">
    <property type="entry name" value="P-loop_NTPase"/>
</dbReference>
<evidence type="ECO:0000256" key="10">
    <source>
        <dbReference type="ARBA" id="ARBA00022833"/>
    </source>
</evidence>
<dbReference type="InterPro" id="IPR013134">
    <property type="entry name" value="Zn_hook_RAD50"/>
</dbReference>
<dbReference type="NCBIfam" id="TIGR00606">
    <property type="entry name" value="rad50"/>
    <property type="match status" value="1"/>
</dbReference>
<keyword evidence="10 18" id="KW-0862">Zinc</keyword>
<dbReference type="VEuPathDB" id="VectorBase:LLOJ001007"/>
<dbReference type="PROSITE" id="PS51131">
    <property type="entry name" value="ZN_HOOK"/>
    <property type="match status" value="1"/>
</dbReference>
<dbReference type="EMBL" id="GITU01002455">
    <property type="protein sequence ID" value="MBC1171158.1"/>
    <property type="molecule type" value="Transcribed_RNA"/>
</dbReference>
<dbReference type="GO" id="GO:0043047">
    <property type="term" value="F:single-stranded telomeric DNA binding"/>
    <property type="evidence" value="ECO:0007669"/>
    <property type="project" value="TreeGrafter"/>
</dbReference>
<keyword evidence="13 19" id="KW-0175">Coiled coil</keyword>
<evidence type="ECO:0000256" key="11">
    <source>
        <dbReference type="ARBA" id="ARBA00022840"/>
    </source>
</evidence>
<reference evidence="21" key="2">
    <citation type="journal article" date="2020" name="BMC">
        <title>Leishmania infection induces a limited differential gene expression in the sand fly midgut.</title>
        <authorList>
            <person name="Coutinho-Abreu I.V."/>
            <person name="Serafim T.D."/>
            <person name="Meneses C."/>
            <person name="Kamhawi S."/>
            <person name="Oliveira F."/>
            <person name="Valenzuela J.G."/>
        </authorList>
    </citation>
    <scope>NUCLEOTIDE SEQUENCE</scope>
    <source>
        <strain evidence="21">Jacobina</strain>
        <tissue evidence="21">Midgut</tissue>
    </source>
</reference>
<evidence type="ECO:0000256" key="4">
    <source>
        <dbReference type="ARBA" id="ARBA00009439"/>
    </source>
</evidence>
<keyword evidence="5" id="KW-0158">Chromosome</keyword>
<reference evidence="23" key="1">
    <citation type="submission" date="2012-05" db="EMBL/GenBank/DDBJ databases">
        <title>Whole Genome Assembly of Lutzomyia longipalpis.</title>
        <authorList>
            <person name="Richards S."/>
            <person name="Qu C."/>
            <person name="Dillon R."/>
            <person name="Worley K."/>
            <person name="Scherer S."/>
            <person name="Batterton M."/>
            <person name="Taylor A."/>
            <person name="Hawes A."/>
            <person name="Hernandez B."/>
            <person name="Kovar C."/>
            <person name="Mandapat C."/>
            <person name="Pham C."/>
            <person name="Qu C."/>
            <person name="Jing C."/>
            <person name="Bess C."/>
            <person name="Bandaranaike D."/>
            <person name="Ngo D."/>
            <person name="Ongeri F."/>
            <person name="Arias F."/>
            <person name="Lara F."/>
            <person name="Weissenberger G."/>
            <person name="Kamau G."/>
            <person name="Han H."/>
            <person name="Shen H."/>
            <person name="Dinh H."/>
            <person name="Khalil I."/>
            <person name="Jones J."/>
            <person name="Shafer J."/>
            <person name="Jayaseelan J."/>
            <person name="Quiroz J."/>
            <person name="Blankenburg K."/>
            <person name="Nguyen L."/>
            <person name="Jackson L."/>
            <person name="Francisco L."/>
            <person name="Tang L.-Y."/>
            <person name="Pu L.-L."/>
            <person name="Perales L."/>
            <person name="Lorensuhewa L."/>
            <person name="Munidasa M."/>
            <person name="Coyle M."/>
            <person name="Taylor M."/>
            <person name="Puazo M."/>
            <person name="Firestine M."/>
            <person name="Scheel M."/>
            <person name="Javaid M."/>
            <person name="Wang M."/>
            <person name="Li M."/>
            <person name="Tabassum N."/>
            <person name="Saada N."/>
            <person name="Osuji N."/>
            <person name="Aqrawi P."/>
            <person name="Fu Q."/>
            <person name="Thornton R."/>
            <person name="Raj R."/>
            <person name="Goodspeed R."/>
            <person name="Mata R."/>
            <person name="Najjar R."/>
            <person name="Gubbala S."/>
            <person name="Lee S."/>
            <person name="Denson S."/>
            <person name="Patil S."/>
            <person name="Macmil S."/>
            <person name="Qi S."/>
            <person name="Matskevitch T."/>
            <person name="Palculict T."/>
            <person name="Mathew T."/>
            <person name="Vee V."/>
            <person name="Velamala V."/>
            <person name="Korchina V."/>
            <person name="Cai W."/>
            <person name="Liu W."/>
            <person name="Dai W."/>
            <person name="Zou X."/>
            <person name="Zhu Y."/>
            <person name="Zhang Y."/>
            <person name="Wu Y.-Q."/>
            <person name="Xin Y."/>
            <person name="Nazarath L."/>
            <person name="Kovar C."/>
            <person name="Han Y."/>
            <person name="Muzny D."/>
            <person name="Gibbs R."/>
        </authorList>
    </citation>
    <scope>NUCLEOTIDE SEQUENCE [LARGE SCALE GENOMIC DNA]</scope>
    <source>
        <strain evidence="23">Jacobina</strain>
    </source>
</reference>
<evidence type="ECO:0000259" key="20">
    <source>
        <dbReference type="PROSITE" id="PS51131"/>
    </source>
</evidence>
<comment type="cofactor">
    <cofactor evidence="1">
        <name>Zn(2+)</name>
        <dbReference type="ChEBI" id="CHEBI:29105"/>
    </cofactor>
</comment>
<dbReference type="GO" id="GO:0006302">
    <property type="term" value="P:double-strand break repair"/>
    <property type="evidence" value="ECO:0007669"/>
    <property type="project" value="InterPro"/>
</dbReference>
<keyword evidence="14" id="KW-0234">DNA repair</keyword>
<evidence type="ECO:0000256" key="12">
    <source>
        <dbReference type="ARBA" id="ARBA00022842"/>
    </source>
</evidence>
<dbReference type="GO" id="GO:0051880">
    <property type="term" value="F:G-quadruplex DNA binding"/>
    <property type="evidence" value="ECO:0007669"/>
    <property type="project" value="TreeGrafter"/>
</dbReference>
<keyword evidence="12" id="KW-0460">Magnesium</keyword>
<dbReference type="GO" id="GO:0003691">
    <property type="term" value="F:double-stranded telomeric DNA binding"/>
    <property type="evidence" value="ECO:0007669"/>
    <property type="project" value="TreeGrafter"/>
</dbReference>
<accession>A0A1B0GH32</accession>
<feature type="coiled-coil region" evidence="19">
    <location>
        <begin position="589"/>
        <end position="637"/>
    </location>
</feature>
<evidence type="ECO:0000313" key="22">
    <source>
        <dbReference type="EnsemblMetazoa" id="LLOJ001007-PA"/>
    </source>
</evidence>
<dbReference type="GO" id="GO:0070192">
    <property type="term" value="P:chromosome organization involved in meiotic cell cycle"/>
    <property type="evidence" value="ECO:0007669"/>
    <property type="project" value="TreeGrafter"/>
</dbReference>
<feature type="coiled-coil region" evidence="19">
    <location>
        <begin position="952"/>
        <end position="1103"/>
    </location>
</feature>
<sequence>MSTIDKLLIHGIRSFGAQTGDQQEIQFSSPLTLIVGVNGSGKTTIIECLKYALTGEVPPGSDRGAGFVHDPKIHQFKECMGQVKLQVCDMKGNKHVVTRSMKSTQKTTKNSTKTTFETMDANVYCPDAGPSKGSVSKRLVDVNTEMSDIMGVSRAIINNVIFCHQEDSSWPLDEQKRVKEKFDAIFGTTQYNRVIDKLIKMRKGYSEKVTVKNGDLRLLESHKQDAEAKNVEMERLRMRETKLRENLEKSANDQKPLDERLGKILTIEAEYSKLYGKFVELQAELKNKRERQESLRKNIVNVFEGSLEMLEMEIVGFDRRMLVKKDELRTLESRVASLRGEELSLVNDVQQIEISSHLIVEKITQEQNLNADRARNARKLAEMLKIPMPQDLENSNEAVEEIIPKIDDEIHAKGVAVEEMHTKHEKAEEAAQKVIDDLRNSITKVESEIESKGRQMREKKVEQEKIQREIDDVELSQATLKDLGVDIERVTRDLEQLRGKVNEEDAKREIDELRESIKGKQKTFDELDEEIHFLSTIASTTAAIVAKERQLEERQTEAKRIRNKHADTLKDFFPAGIASNYRRSVLGVQEEVQRELQEVREKIMRHQKQLAQLEATRKGQKDEVKRLQVELTTSEEEMYKLCLSSPYEEVVERLREQIAKSQLTHGSLKSSESFYRMYIEKMNETPCCPLCHKDLRVDEVENLSSELTDEIREIPKKAEKTDEQLKQLRMKYDALMALKPITEKVKRLKEDIPKREEALRGTERELSEMTSLVEDLEMSLAEPEGKLKVASGLIGDMSVLDEVLRLIGRLESDLVEVREKLPSRSSKWTMDEAQVEKSTLSVELKEVREMLEVKEAALGEHREKINSLRERKNHLEGRQIDLQKGLQALSQLRTRIEELKEQVEQLEKEIGDAKRELVPLKRDLSAQTDARVRLKGKNRELLTKEREILDKIKRIKSEIVTQSRELREVKRQNLQGQLEKLQRGKSSSEKMLNSIRKDLQGLQKEVDDAKDAIAKQDVERRQLLDNRELKQHQCDEEELQKRYDELNSSIGGLNIKNLMREKKDLLGEVDKIRQESSKYTGQKAELESQIEKLGEELREERYRDAVKNHRNAVYEVHVLKKVVDDLNQYRMALEWALLKYHAEKMVRVNQLIKDLWLDIYCGRDIDYIQIRTDESGLTGTDRRRSYNYRVVQIKNNVEIDMRGRCSAGQRVLASLIIRIALAETFSHNCNVLALDEPTTNLDYANVESLGEALGRLVEKRESQTNFMLIIITHDETFLHALRNFDYYYRVKQEKGKSVIVKHRRGD</sequence>
<evidence type="ECO:0000256" key="5">
    <source>
        <dbReference type="ARBA" id="ARBA00022454"/>
    </source>
</evidence>
<keyword evidence="9" id="KW-0378">Hydrolase</keyword>
<dbReference type="SUPFAM" id="SSF75712">
    <property type="entry name" value="Rad50 coiled-coil Zn hook"/>
    <property type="match status" value="1"/>
</dbReference>
<feature type="binding site" evidence="18">
    <location>
        <position position="691"/>
    </location>
    <ligand>
        <name>Zn(2+)</name>
        <dbReference type="ChEBI" id="CHEBI:29105"/>
    </ligand>
</feature>
<evidence type="ECO:0000256" key="2">
    <source>
        <dbReference type="ARBA" id="ARBA00004123"/>
    </source>
</evidence>
<dbReference type="GO" id="GO:0000794">
    <property type="term" value="C:condensed nuclear chromosome"/>
    <property type="evidence" value="ECO:0007669"/>
    <property type="project" value="TreeGrafter"/>
</dbReference>
<dbReference type="SUPFAM" id="SSF52540">
    <property type="entry name" value="P-loop containing nucleoside triphosphate hydrolases"/>
    <property type="match status" value="2"/>
</dbReference>
<dbReference type="PANTHER" id="PTHR18867:SF12">
    <property type="entry name" value="DNA REPAIR PROTEIN RAD50"/>
    <property type="match status" value="1"/>
</dbReference>
<evidence type="ECO:0000256" key="18">
    <source>
        <dbReference type="PROSITE-ProRule" id="PRU00471"/>
    </source>
</evidence>
<keyword evidence="7" id="KW-0547">Nucleotide-binding</keyword>
<dbReference type="Pfam" id="PF13476">
    <property type="entry name" value="AAA_23"/>
    <property type="match status" value="1"/>
</dbReference>
<evidence type="ECO:0000313" key="23">
    <source>
        <dbReference type="Proteomes" id="UP000092461"/>
    </source>
</evidence>
<feature type="binding site" evidence="18">
    <location>
        <position position="688"/>
    </location>
    <ligand>
        <name>Zn(2+)</name>
        <dbReference type="ChEBI" id="CHEBI:29105"/>
    </ligand>
</feature>
<dbReference type="Gene3D" id="1.10.287.510">
    <property type="entry name" value="Helix hairpin bin"/>
    <property type="match status" value="1"/>
</dbReference>
<comment type="catalytic activity">
    <reaction evidence="17">
        <text>ATP + H2O = ADP + phosphate + H(+)</text>
        <dbReference type="Rhea" id="RHEA:13065"/>
        <dbReference type="ChEBI" id="CHEBI:15377"/>
        <dbReference type="ChEBI" id="CHEBI:15378"/>
        <dbReference type="ChEBI" id="CHEBI:30616"/>
        <dbReference type="ChEBI" id="CHEBI:43474"/>
        <dbReference type="ChEBI" id="CHEBI:456216"/>
    </reaction>
</comment>
<keyword evidence="23" id="KW-1185">Reference proteome</keyword>
<keyword evidence="11" id="KW-0067">ATP-binding</keyword>
<name>A0A1B0GH32_LUTLO</name>
<evidence type="ECO:0000256" key="9">
    <source>
        <dbReference type="ARBA" id="ARBA00022801"/>
    </source>
</evidence>
<evidence type="ECO:0000256" key="6">
    <source>
        <dbReference type="ARBA" id="ARBA00022723"/>
    </source>
</evidence>
<evidence type="ECO:0000256" key="14">
    <source>
        <dbReference type="ARBA" id="ARBA00023204"/>
    </source>
</evidence>
<dbReference type="EMBL" id="AJWK01003905">
    <property type="status" value="NOT_ANNOTATED_CDS"/>
    <property type="molecule type" value="Genomic_DNA"/>
</dbReference>
<evidence type="ECO:0000256" key="1">
    <source>
        <dbReference type="ARBA" id="ARBA00001947"/>
    </source>
</evidence>
<dbReference type="Pfam" id="PF04423">
    <property type="entry name" value="Rad50_zn_hook"/>
    <property type="match status" value="1"/>
</dbReference>
<dbReference type="GO" id="GO:0000722">
    <property type="term" value="P:telomere maintenance via recombination"/>
    <property type="evidence" value="ECO:0007669"/>
    <property type="project" value="TreeGrafter"/>
</dbReference>
<dbReference type="PANTHER" id="PTHR18867">
    <property type="entry name" value="RAD50"/>
    <property type="match status" value="1"/>
</dbReference>
<evidence type="ECO:0000256" key="13">
    <source>
        <dbReference type="ARBA" id="ARBA00023054"/>
    </source>
</evidence>
<dbReference type="Gene3D" id="3.40.50.300">
    <property type="entry name" value="P-loop containing nucleotide triphosphate hydrolases"/>
    <property type="match status" value="2"/>
</dbReference>
<evidence type="ECO:0000256" key="7">
    <source>
        <dbReference type="ARBA" id="ARBA00022741"/>
    </source>
</evidence>
<dbReference type="GO" id="GO:0030870">
    <property type="term" value="C:Mre11 complex"/>
    <property type="evidence" value="ECO:0007669"/>
    <property type="project" value="InterPro"/>
</dbReference>
<proteinExistence type="inferred from homology"/>
<dbReference type="InterPro" id="IPR004584">
    <property type="entry name" value="Rad50_eukaryotes"/>
</dbReference>
<dbReference type="VEuPathDB" id="VectorBase:LLONM1_009175"/>
<feature type="coiled-coil region" evidence="19">
    <location>
        <begin position="216"/>
        <end position="253"/>
    </location>
</feature>
<feature type="coiled-coil region" evidence="19">
    <location>
        <begin position="718"/>
        <end position="923"/>
    </location>
</feature>
<keyword evidence="8" id="KW-0227">DNA damage</keyword>
<dbReference type="GO" id="GO:0046872">
    <property type="term" value="F:metal ion binding"/>
    <property type="evidence" value="ECO:0007669"/>
    <property type="project" value="UniProtKB-UniRule"/>
</dbReference>
<evidence type="ECO:0000256" key="8">
    <source>
        <dbReference type="ARBA" id="ARBA00022763"/>
    </source>
</evidence>
<feature type="coiled-coil region" evidence="19">
    <location>
        <begin position="417"/>
        <end position="564"/>
    </location>
</feature>
<evidence type="ECO:0000256" key="17">
    <source>
        <dbReference type="ARBA" id="ARBA00049360"/>
    </source>
</evidence>
<dbReference type="GO" id="GO:0016887">
    <property type="term" value="F:ATP hydrolysis activity"/>
    <property type="evidence" value="ECO:0007669"/>
    <property type="project" value="InterPro"/>
</dbReference>